<name>A0A7C8MS44_9PEZI</name>
<protein>
    <recommendedName>
        <fullName evidence="3">O-methyltransferase domain-containing protein</fullName>
    </recommendedName>
</protein>
<reference evidence="1 2" key="1">
    <citation type="submission" date="2019-12" db="EMBL/GenBank/DDBJ databases">
        <title>Draft genome sequence of the ascomycete Xylaria multiplex DSM 110363.</title>
        <authorList>
            <person name="Buettner E."/>
            <person name="Kellner H."/>
        </authorList>
    </citation>
    <scope>NUCLEOTIDE SEQUENCE [LARGE SCALE GENOMIC DNA]</scope>
    <source>
        <strain evidence="1 2">DSM 110363</strain>
    </source>
</reference>
<dbReference type="InterPro" id="IPR036388">
    <property type="entry name" value="WH-like_DNA-bd_sf"/>
</dbReference>
<dbReference type="Proteomes" id="UP000481858">
    <property type="component" value="Unassembled WGS sequence"/>
</dbReference>
<dbReference type="PANTHER" id="PTHR43712">
    <property type="entry name" value="PUTATIVE (AFU_ORTHOLOGUE AFUA_4G14580)-RELATED"/>
    <property type="match status" value="1"/>
</dbReference>
<dbReference type="InterPro" id="IPR029063">
    <property type="entry name" value="SAM-dependent_MTases_sf"/>
</dbReference>
<dbReference type="AlphaFoldDB" id="A0A7C8MS44"/>
<organism evidence="1 2">
    <name type="scientific">Xylaria multiplex</name>
    <dbReference type="NCBI Taxonomy" id="323545"/>
    <lineage>
        <taxon>Eukaryota</taxon>
        <taxon>Fungi</taxon>
        <taxon>Dikarya</taxon>
        <taxon>Ascomycota</taxon>
        <taxon>Pezizomycotina</taxon>
        <taxon>Sordariomycetes</taxon>
        <taxon>Xylariomycetidae</taxon>
        <taxon>Xylariales</taxon>
        <taxon>Xylariaceae</taxon>
        <taxon>Xylaria</taxon>
    </lineage>
</organism>
<dbReference type="EMBL" id="WUBL01000161">
    <property type="protein sequence ID" value="KAF2964214.1"/>
    <property type="molecule type" value="Genomic_DNA"/>
</dbReference>
<evidence type="ECO:0000313" key="1">
    <source>
        <dbReference type="EMBL" id="KAF2964214.1"/>
    </source>
</evidence>
<sequence>MNAYAELQKSVDDIANSTSHLIEQLKKACHDVPNSSFNSFPSHLDISSETHGDLYRAKQNVLSCLKEFQTYLTQPTDFIQQIAGQCQTLACLRWLGDFQVLPCIPLSESASIKDIADLTGVSDMQLSRIVRTTAMAGFLREPMPGLVAHTELSARFVTKHSFLDAVMFLAETGAPVALQTSVATRLQGRLGTIDATTPYTVALNTSRGFQVACEQSKKLRRQWLAFSRCGVNIKDDFTETLGQLDWFRTGDARIVDVCASSSEAVVALAKLWPKPQFIFQMSEPTSSIGAAARTGRSGSFNNMEFDHLGGWSSRISFQRRSPRSPQAVRDATVYMFRVPTDDLGFLGYPQVGDLQILPELWAHLSILKANRAAAFILLVQVLPDPGSVDADIEETARLRDLWKMQLINRHEIQVDELTEMINGVNDGLGRLVVANKRESRSSATVAFVIKYEDFPIIQQALDQ</sequence>
<dbReference type="SUPFAM" id="SSF46785">
    <property type="entry name" value="Winged helix' DNA-binding domain"/>
    <property type="match status" value="1"/>
</dbReference>
<evidence type="ECO:0000313" key="2">
    <source>
        <dbReference type="Proteomes" id="UP000481858"/>
    </source>
</evidence>
<dbReference type="PANTHER" id="PTHR43712:SF15">
    <property type="entry name" value="MONODICTYPHENONE CLUSTER TRANSCRIPTIONAL COACTIVATOR MDPA"/>
    <property type="match status" value="1"/>
</dbReference>
<keyword evidence="2" id="KW-1185">Reference proteome</keyword>
<comment type="caution">
    <text evidence="1">The sequence shown here is derived from an EMBL/GenBank/DDBJ whole genome shotgun (WGS) entry which is preliminary data.</text>
</comment>
<dbReference type="Gene3D" id="3.40.50.150">
    <property type="entry name" value="Vaccinia Virus protein VP39"/>
    <property type="match status" value="1"/>
</dbReference>
<dbReference type="InterPro" id="IPR036390">
    <property type="entry name" value="WH_DNA-bd_sf"/>
</dbReference>
<dbReference type="OrthoDB" id="2410195at2759"/>
<evidence type="ECO:0008006" key="3">
    <source>
        <dbReference type="Google" id="ProtNLM"/>
    </source>
</evidence>
<gene>
    <name evidence="1" type="ORF">GQX73_g9351</name>
</gene>
<proteinExistence type="predicted"/>
<accession>A0A7C8MS44</accession>
<dbReference type="Gene3D" id="1.10.10.10">
    <property type="entry name" value="Winged helix-like DNA-binding domain superfamily/Winged helix DNA-binding domain"/>
    <property type="match status" value="1"/>
</dbReference>
<dbReference type="InParanoid" id="A0A7C8MS44"/>